<dbReference type="Proteomes" id="UP000178254">
    <property type="component" value="Unassembled WGS sequence"/>
</dbReference>
<reference evidence="1 2" key="1">
    <citation type="journal article" date="2016" name="Nat. Commun.">
        <title>Thousands of microbial genomes shed light on interconnected biogeochemical processes in an aquifer system.</title>
        <authorList>
            <person name="Anantharaman K."/>
            <person name="Brown C.T."/>
            <person name="Hug L.A."/>
            <person name="Sharon I."/>
            <person name="Castelle C.J."/>
            <person name="Probst A.J."/>
            <person name="Thomas B.C."/>
            <person name="Singh A."/>
            <person name="Wilkins M.J."/>
            <person name="Karaoz U."/>
            <person name="Brodie E.L."/>
            <person name="Williams K.H."/>
            <person name="Hubbard S.S."/>
            <person name="Banfield J.F."/>
        </authorList>
    </citation>
    <scope>NUCLEOTIDE SEQUENCE [LARGE SCALE GENOMIC DNA]</scope>
</reference>
<organism evidence="1 2">
    <name type="scientific">Candidatus Magasanikbacteria bacterium RIFOXYD2_FULL_41_14</name>
    <dbReference type="NCBI Taxonomy" id="1798709"/>
    <lineage>
        <taxon>Bacteria</taxon>
        <taxon>Candidatus Magasanikiibacteriota</taxon>
    </lineage>
</organism>
<name>A0A1F6PFX8_9BACT</name>
<gene>
    <name evidence="1" type="ORF">A2538_04015</name>
</gene>
<dbReference type="STRING" id="1798709.A2538_04015"/>
<dbReference type="EMBL" id="MFRE01000004">
    <property type="protein sequence ID" value="OGH95076.1"/>
    <property type="molecule type" value="Genomic_DNA"/>
</dbReference>
<proteinExistence type="predicted"/>
<accession>A0A1F6PFX8</accession>
<evidence type="ECO:0000313" key="1">
    <source>
        <dbReference type="EMBL" id="OGH95076.1"/>
    </source>
</evidence>
<evidence type="ECO:0000313" key="2">
    <source>
        <dbReference type="Proteomes" id="UP000178254"/>
    </source>
</evidence>
<comment type="caution">
    <text evidence="1">The sequence shown here is derived from an EMBL/GenBank/DDBJ whole genome shotgun (WGS) entry which is preliminary data.</text>
</comment>
<dbReference type="AlphaFoldDB" id="A0A1F6PFX8"/>
<sequence>MHWQDIHNLEHYWPEQLAILRRLRDLGKKVFGSNWYDKTFWQGLDLIVTDLDNNTLGTMDDVEFAYTISVLSRLERGDLLGMEKALLEADKMMGETLGVESNITPDPNIFNAAWEDHWWLMGIDADGAAMLAKRSARLSQTDFDKLLSHFDQLTVAYDLVSAQMLAVGALLLYFDGEKRYDFETLVAEFASGAVSDWLSAWRFLGQAFYGRNGDVGKLMLKFLTGREPDFSGDSSTVNNLFEIVILFFVWHDYEYLDFETKGFLIKKYIWASLAAGVPIEKCVKSDLATEQYLDFYLSACFNLTENLGNGEEKFIGLEDESPTVGDFIKNFTQTVGNSDIDGLEQSKFVKAQITANAWPVEWEGMLLRLIYLYIHSRECDLIDYKGLLSEAGIEPRPFEWRQIVHEDLTPEKLKMIKDWLVMYNRPFTVKMEMVVEFMKVSFNTEPYLSRILELSETFEEVYGPEMSPLLYFSEEENKWQLNHDRPPKSPVPAI</sequence>
<protein>
    <submittedName>
        <fullName evidence="1">Uncharacterized protein</fullName>
    </submittedName>
</protein>